<dbReference type="AlphaFoldDB" id="A0ABD3HU30"/>
<comment type="caution">
    <text evidence="2">The sequence shown here is derived from an EMBL/GenBank/DDBJ whole genome shotgun (WGS) entry which is preliminary data.</text>
</comment>
<dbReference type="PANTHER" id="PTHR47679">
    <property type="entry name" value="PROTEIN TORNADO 1"/>
    <property type="match status" value="1"/>
</dbReference>
<keyword evidence="3" id="KW-1185">Reference proteome</keyword>
<dbReference type="SUPFAM" id="SSF52047">
    <property type="entry name" value="RNI-like"/>
    <property type="match status" value="1"/>
</dbReference>
<dbReference type="SMART" id="SM00368">
    <property type="entry name" value="LRR_RI"/>
    <property type="match status" value="6"/>
</dbReference>
<dbReference type="Gene3D" id="3.80.10.10">
    <property type="entry name" value="Ribonuclease Inhibitor"/>
    <property type="match status" value="2"/>
</dbReference>
<feature type="region of interest" description="Disordered" evidence="1">
    <location>
        <begin position="450"/>
        <end position="471"/>
    </location>
</feature>
<reference evidence="2 3" key="1">
    <citation type="submission" date="2024-09" db="EMBL/GenBank/DDBJ databases">
        <title>Chromosome-scale assembly of Riccia sorocarpa.</title>
        <authorList>
            <person name="Paukszto L."/>
        </authorList>
    </citation>
    <scope>NUCLEOTIDE SEQUENCE [LARGE SCALE GENOMIC DNA]</scope>
    <source>
        <strain evidence="2">LP-2024</strain>
        <tissue evidence="2">Aerial parts of the thallus</tissue>
    </source>
</reference>
<protein>
    <submittedName>
        <fullName evidence="2">Uncharacterized protein</fullName>
    </submittedName>
</protein>
<gene>
    <name evidence="2" type="ORF">R1sor_008663</name>
</gene>
<evidence type="ECO:0000313" key="2">
    <source>
        <dbReference type="EMBL" id="KAL3695012.1"/>
    </source>
</evidence>
<evidence type="ECO:0000256" key="1">
    <source>
        <dbReference type="SAM" id="MobiDB-lite"/>
    </source>
</evidence>
<dbReference type="Pfam" id="PF13516">
    <property type="entry name" value="LRR_6"/>
    <property type="match status" value="3"/>
</dbReference>
<dbReference type="InterPro" id="IPR032675">
    <property type="entry name" value="LRR_dom_sf"/>
</dbReference>
<name>A0ABD3HU30_9MARC</name>
<dbReference type="InterPro" id="IPR001611">
    <property type="entry name" value="Leu-rich_rpt"/>
</dbReference>
<evidence type="ECO:0000313" key="3">
    <source>
        <dbReference type="Proteomes" id="UP001633002"/>
    </source>
</evidence>
<sequence length="471" mass="51386">MKNQGYWSYRLQLLADLRRLPFTCDPRIGGENKYRHVRSNLTFILELLVIPDFKLASSSRIHHFSMHSPVSTMSGSPSKPPITDVTELLKKLDSPAPALAKAKATQEKYRVRMTKELENNSSINISGIGDTAMTALCKALQQRPVPRLEKVQLLYNRLTQKSMWDFARAVGTGNLSNLKILNLTMNLAFGDPGAKALAKAMESGKLRNLEELIIMNCNMGEQGLMAISDALETGNVSALRLLRIGNNVADSYLFHNQGAKALAAAVRSNNLPHLEDLLFRGVAGEEGIIQLLKALETSKVGAFQQLDLRVCDLGVRGAKALADMLKTPQFSTLTILDIQNNVLMGDAGVIELSGALRSGNLTKLEVLHLDNVSMSARGLLAIASLLEDGHLPALQELFAGASEYTETSAKALVKAYQENKSLVARIAVDWPSTSWGNQVEVLRERNIKIATSSTAGESTEQSESQSEDSTT</sequence>
<dbReference type="PANTHER" id="PTHR47679:SF2">
    <property type="entry name" value="C-TERMINAL OF ROC (COR) DOMAIN-CONTAINING PROTEIN"/>
    <property type="match status" value="1"/>
</dbReference>
<dbReference type="Proteomes" id="UP001633002">
    <property type="component" value="Unassembled WGS sequence"/>
</dbReference>
<accession>A0ABD3HU30</accession>
<proteinExistence type="predicted"/>
<organism evidence="2 3">
    <name type="scientific">Riccia sorocarpa</name>
    <dbReference type="NCBI Taxonomy" id="122646"/>
    <lineage>
        <taxon>Eukaryota</taxon>
        <taxon>Viridiplantae</taxon>
        <taxon>Streptophyta</taxon>
        <taxon>Embryophyta</taxon>
        <taxon>Marchantiophyta</taxon>
        <taxon>Marchantiopsida</taxon>
        <taxon>Marchantiidae</taxon>
        <taxon>Marchantiales</taxon>
        <taxon>Ricciaceae</taxon>
        <taxon>Riccia</taxon>
    </lineage>
</organism>
<dbReference type="EMBL" id="JBJQOH010000003">
    <property type="protein sequence ID" value="KAL3695012.1"/>
    <property type="molecule type" value="Genomic_DNA"/>
</dbReference>